<dbReference type="Proteomes" id="UP000001070">
    <property type="component" value="Unassembled WGS sequence"/>
</dbReference>
<feature type="region of interest" description="Disordered" evidence="1">
    <location>
        <begin position="15"/>
        <end position="67"/>
    </location>
</feature>
<dbReference type="EMBL" id="CH916373">
    <property type="protein sequence ID" value="EDV95072.1"/>
    <property type="molecule type" value="Genomic_DNA"/>
</dbReference>
<dbReference type="HOGENOM" id="CLU_886440_0_0_1"/>
<dbReference type="InParanoid" id="B4JTI2"/>
<dbReference type="CDD" id="cd14706">
    <property type="entry name" value="bZIP_CREBZF"/>
    <property type="match status" value="1"/>
</dbReference>
<evidence type="ECO:0000256" key="1">
    <source>
        <dbReference type="SAM" id="MobiDB-lite"/>
    </source>
</evidence>
<dbReference type="AlphaFoldDB" id="B4JTI2"/>
<dbReference type="SMR" id="B4JTI2"/>
<organism evidence="3">
    <name type="scientific">Drosophila grimshawi</name>
    <name type="common">Hawaiian fruit fly</name>
    <name type="synonym">Idiomyia grimshawi</name>
    <dbReference type="NCBI Taxonomy" id="7222"/>
    <lineage>
        <taxon>Eukaryota</taxon>
        <taxon>Metazoa</taxon>
        <taxon>Ecdysozoa</taxon>
        <taxon>Arthropoda</taxon>
        <taxon>Hexapoda</taxon>
        <taxon>Insecta</taxon>
        <taxon>Pterygota</taxon>
        <taxon>Neoptera</taxon>
        <taxon>Endopterygota</taxon>
        <taxon>Diptera</taxon>
        <taxon>Brachycera</taxon>
        <taxon>Muscomorpha</taxon>
        <taxon>Ephydroidea</taxon>
        <taxon>Drosophilidae</taxon>
        <taxon>Drosophila</taxon>
        <taxon>Hawaiian Drosophila</taxon>
    </lineage>
</organism>
<sequence length="288" mass="32797">MEEFMKLVAQYQCKSSSVDLSSSNNDSDSDFYLPSPGLAKDAESCTGGKRKAAGTAARLPTRRPDPNVYNRNALLARENRRKKKAYMESVERELHETRSANRSLLKALKKQFKLTQKLEKECTYLKDTLGRTHYKERKKSVQISSPDNRDIQINRATSPEGSLISTYSSSSSYEPNPMETMLMSAEKNNGSVAEEQFINETPTSSWNDFIDDLLTDYHTSPAEYKNELEQLPLQPVDIIDEHSYFNKFAQIDWSPNYEWSSSRTPPTQLLQDEDFLIDAAGDEYLASL</sequence>
<dbReference type="OMA" id="NTDSGCI"/>
<name>B4JTI2_DROGR</name>
<evidence type="ECO:0000313" key="3">
    <source>
        <dbReference type="Proteomes" id="UP000001070"/>
    </source>
</evidence>
<evidence type="ECO:0000313" key="2">
    <source>
        <dbReference type="EMBL" id="EDV95072.1"/>
    </source>
</evidence>
<dbReference type="eggNOG" id="ENOG502SDXC">
    <property type="taxonomic scope" value="Eukaryota"/>
</dbReference>
<dbReference type="STRING" id="7222.B4JTI2"/>
<accession>B4JTI2</accession>
<proteinExistence type="predicted"/>
<feature type="compositionally biased region" description="Low complexity" evidence="1">
    <location>
        <begin position="15"/>
        <end position="26"/>
    </location>
</feature>
<gene>
    <name evidence="2" type="primary">Dgri\GH22775</name>
    <name evidence="2" type="ORF">Dgri_GH22775</name>
</gene>
<reference evidence="2 3" key="1">
    <citation type="journal article" date="2007" name="Nature">
        <title>Evolution of genes and genomes on the Drosophila phylogeny.</title>
        <authorList>
            <consortium name="Drosophila 12 Genomes Consortium"/>
            <person name="Clark A.G."/>
            <person name="Eisen M.B."/>
            <person name="Smith D.R."/>
            <person name="Bergman C.M."/>
            <person name="Oliver B."/>
            <person name="Markow T.A."/>
            <person name="Kaufman T.C."/>
            <person name="Kellis M."/>
            <person name="Gelbart W."/>
            <person name="Iyer V.N."/>
            <person name="Pollard D.A."/>
            <person name="Sackton T.B."/>
            <person name="Larracuente A.M."/>
            <person name="Singh N.D."/>
            <person name="Abad J.P."/>
            <person name="Abt D.N."/>
            <person name="Adryan B."/>
            <person name="Aguade M."/>
            <person name="Akashi H."/>
            <person name="Anderson W.W."/>
            <person name="Aquadro C.F."/>
            <person name="Ardell D.H."/>
            <person name="Arguello R."/>
            <person name="Artieri C.G."/>
            <person name="Barbash D.A."/>
            <person name="Barker D."/>
            <person name="Barsanti P."/>
            <person name="Batterham P."/>
            <person name="Batzoglou S."/>
            <person name="Begun D."/>
            <person name="Bhutkar A."/>
            <person name="Blanco E."/>
            <person name="Bosak S.A."/>
            <person name="Bradley R.K."/>
            <person name="Brand A.D."/>
            <person name="Brent M.R."/>
            <person name="Brooks A.N."/>
            <person name="Brown R.H."/>
            <person name="Butlin R.K."/>
            <person name="Caggese C."/>
            <person name="Calvi B.R."/>
            <person name="Bernardo de Carvalho A."/>
            <person name="Caspi A."/>
            <person name="Castrezana S."/>
            <person name="Celniker S.E."/>
            <person name="Chang J.L."/>
            <person name="Chapple C."/>
            <person name="Chatterji S."/>
            <person name="Chinwalla A."/>
            <person name="Civetta A."/>
            <person name="Clifton S.W."/>
            <person name="Comeron J.M."/>
            <person name="Costello J.C."/>
            <person name="Coyne J.A."/>
            <person name="Daub J."/>
            <person name="David R.G."/>
            <person name="Delcher A.L."/>
            <person name="Delehaunty K."/>
            <person name="Do C.B."/>
            <person name="Ebling H."/>
            <person name="Edwards K."/>
            <person name="Eickbush T."/>
            <person name="Evans J.D."/>
            <person name="Filipski A."/>
            <person name="Findeiss S."/>
            <person name="Freyhult E."/>
            <person name="Fulton L."/>
            <person name="Fulton R."/>
            <person name="Garcia A.C."/>
            <person name="Gardiner A."/>
            <person name="Garfield D.A."/>
            <person name="Garvin B.E."/>
            <person name="Gibson G."/>
            <person name="Gilbert D."/>
            <person name="Gnerre S."/>
            <person name="Godfrey J."/>
            <person name="Good R."/>
            <person name="Gotea V."/>
            <person name="Gravely B."/>
            <person name="Greenberg A.J."/>
            <person name="Griffiths-Jones S."/>
            <person name="Gross S."/>
            <person name="Guigo R."/>
            <person name="Gustafson E.A."/>
            <person name="Haerty W."/>
            <person name="Hahn M.W."/>
            <person name="Halligan D.L."/>
            <person name="Halpern A.L."/>
            <person name="Halter G.M."/>
            <person name="Han M.V."/>
            <person name="Heger A."/>
            <person name="Hillier L."/>
            <person name="Hinrichs A.S."/>
            <person name="Holmes I."/>
            <person name="Hoskins R.A."/>
            <person name="Hubisz M.J."/>
            <person name="Hultmark D."/>
            <person name="Huntley M.A."/>
            <person name="Jaffe D.B."/>
            <person name="Jagadeeshan S."/>
            <person name="Jeck W.R."/>
            <person name="Johnson J."/>
            <person name="Jones C.D."/>
            <person name="Jordan W.C."/>
            <person name="Karpen G.H."/>
            <person name="Kataoka E."/>
            <person name="Keightley P.D."/>
            <person name="Kheradpour P."/>
            <person name="Kirkness E.F."/>
            <person name="Koerich L.B."/>
            <person name="Kristiansen K."/>
            <person name="Kudrna D."/>
            <person name="Kulathinal R.J."/>
            <person name="Kumar S."/>
            <person name="Kwok R."/>
            <person name="Lander E."/>
            <person name="Langley C.H."/>
            <person name="Lapoint R."/>
            <person name="Lazzaro B.P."/>
            <person name="Lee S.J."/>
            <person name="Levesque L."/>
            <person name="Li R."/>
            <person name="Lin C.F."/>
            <person name="Lin M.F."/>
            <person name="Lindblad-Toh K."/>
            <person name="Llopart A."/>
            <person name="Long M."/>
            <person name="Low L."/>
            <person name="Lozovsky E."/>
            <person name="Lu J."/>
            <person name="Luo M."/>
            <person name="Machado C.A."/>
            <person name="Makalowski W."/>
            <person name="Marzo M."/>
            <person name="Matsuda M."/>
            <person name="Matzkin L."/>
            <person name="McAllister B."/>
            <person name="McBride C.S."/>
            <person name="McKernan B."/>
            <person name="McKernan K."/>
            <person name="Mendez-Lago M."/>
            <person name="Minx P."/>
            <person name="Mollenhauer M.U."/>
            <person name="Montooth K."/>
            <person name="Mount S.M."/>
            <person name="Mu X."/>
            <person name="Myers E."/>
            <person name="Negre B."/>
            <person name="Newfeld S."/>
            <person name="Nielsen R."/>
            <person name="Noor M.A."/>
            <person name="O'Grady P."/>
            <person name="Pachter L."/>
            <person name="Papaceit M."/>
            <person name="Parisi M.J."/>
            <person name="Parisi M."/>
            <person name="Parts L."/>
            <person name="Pedersen J.S."/>
            <person name="Pesole G."/>
            <person name="Phillippy A.M."/>
            <person name="Ponting C.P."/>
            <person name="Pop M."/>
            <person name="Porcelli D."/>
            <person name="Powell J.R."/>
            <person name="Prohaska S."/>
            <person name="Pruitt K."/>
            <person name="Puig M."/>
            <person name="Quesneville H."/>
            <person name="Ram K.R."/>
            <person name="Rand D."/>
            <person name="Rasmussen M.D."/>
            <person name="Reed L.K."/>
            <person name="Reenan R."/>
            <person name="Reily A."/>
            <person name="Remington K.A."/>
            <person name="Rieger T.T."/>
            <person name="Ritchie M.G."/>
            <person name="Robin C."/>
            <person name="Rogers Y.H."/>
            <person name="Rohde C."/>
            <person name="Rozas J."/>
            <person name="Rubenfield M.J."/>
            <person name="Ruiz A."/>
            <person name="Russo S."/>
            <person name="Salzberg S.L."/>
            <person name="Sanchez-Gracia A."/>
            <person name="Saranga D.J."/>
            <person name="Sato H."/>
            <person name="Schaeffer S.W."/>
            <person name="Schatz M.C."/>
            <person name="Schlenke T."/>
            <person name="Schwartz R."/>
            <person name="Segarra C."/>
            <person name="Singh R.S."/>
            <person name="Sirot L."/>
            <person name="Sirota M."/>
            <person name="Sisneros N.B."/>
            <person name="Smith C.D."/>
            <person name="Smith T.F."/>
            <person name="Spieth J."/>
            <person name="Stage D.E."/>
            <person name="Stark A."/>
            <person name="Stephan W."/>
            <person name="Strausberg R.L."/>
            <person name="Strempel S."/>
            <person name="Sturgill D."/>
            <person name="Sutton G."/>
            <person name="Sutton G.G."/>
            <person name="Tao W."/>
            <person name="Teichmann S."/>
            <person name="Tobari Y.N."/>
            <person name="Tomimura Y."/>
            <person name="Tsolas J.M."/>
            <person name="Valente V.L."/>
            <person name="Venter E."/>
            <person name="Venter J.C."/>
            <person name="Vicario S."/>
            <person name="Vieira F.G."/>
            <person name="Vilella A.J."/>
            <person name="Villasante A."/>
            <person name="Walenz B."/>
            <person name="Wang J."/>
            <person name="Wasserman M."/>
            <person name="Watts T."/>
            <person name="Wilson D."/>
            <person name="Wilson R.K."/>
            <person name="Wing R.A."/>
            <person name="Wolfner M.F."/>
            <person name="Wong A."/>
            <person name="Wong G.K."/>
            <person name="Wu C.I."/>
            <person name="Wu G."/>
            <person name="Yamamoto D."/>
            <person name="Yang H.P."/>
            <person name="Yang S.P."/>
            <person name="Yorke J.A."/>
            <person name="Yoshida K."/>
            <person name="Zdobnov E."/>
            <person name="Zhang P."/>
            <person name="Zhang Y."/>
            <person name="Zimin A.V."/>
            <person name="Baldwin J."/>
            <person name="Abdouelleil A."/>
            <person name="Abdulkadir J."/>
            <person name="Abebe A."/>
            <person name="Abera B."/>
            <person name="Abreu J."/>
            <person name="Acer S.C."/>
            <person name="Aftuck L."/>
            <person name="Alexander A."/>
            <person name="An P."/>
            <person name="Anderson E."/>
            <person name="Anderson S."/>
            <person name="Arachi H."/>
            <person name="Azer M."/>
            <person name="Bachantsang P."/>
            <person name="Barry A."/>
            <person name="Bayul T."/>
            <person name="Berlin A."/>
            <person name="Bessette D."/>
            <person name="Bloom T."/>
            <person name="Blye J."/>
            <person name="Boguslavskiy L."/>
            <person name="Bonnet C."/>
            <person name="Boukhgalter B."/>
            <person name="Bourzgui I."/>
            <person name="Brown A."/>
            <person name="Cahill P."/>
            <person name="Channer S."/>
            <person name="Cheshatsang Y."/>
            <person name="Chuda L."/>
            <person name="Citroen M."/>
            <person name="Collymore A."/>
            <person name="Cooke P."/>
            <person name="Costello M."/>
            <person name="D'Aco K."/>
            <person name="Daza R."/>
            <person name="De Haan G."/>
            <person name="DeGray S."/>
            <person name="DeMaso C."/>
            <person name="Dhargay N."/>
            <person name="Dooley K."/>
            <person name="Dooley E."/>
            <person name="Doricent M."/>
            <person name="Dorje P."/>
            <person name="Dorjee K."/>
            <person name="Dupes A."/>
            <person name="Elong R."/>
            <person name="Falk J."/>
            <person name="Farina A."/>
            <person name="Faro S."/>
            <person name="Ferguson D."/>
            <person name="Fisher S."/>
            <person name="Foley C.D."/>
            <person name="Franke A."/>
            <person name="Friedrich D."/>
            <person name="Gadbois L."/>
            <person name="Gearin G."/>
            <person name="Gearin C.R."/>
            <person name="Giannoukos G."/>
            <person name="Goode T."/>
            <person name="Graham J."/>
            <person name="Grandbois E."/>
            <person name="Grewal S."/>
            <person name="Gyaltsen K."/>
            <person name="Hafez N."/>
            <person name="Hagos B."/>
            <person name="Hall J."/>
            <person name="Henson C."/>
            <person name="Hollinger A."/>
            <person name="Honan T."/>
            <person name="Huard M.D."/>
            <person name="Hughes L."/>
            <person name="Hurhula B."/>
            <person name="Husby M.E."/>
            <person name="Kamat A."/>
            <person name="Kanga B."/>
            <person name="Kashin S."/>
            <person name="Khazanovich D."/>
            <person name="Kisner P."/>
            <person name="Lance K."/>
            <person name="Lara M."/>
            <person name="Lee W."/>
            <person name="Lennon N."/>
            <person name="Letendre F."/>
            <person name="LeVine R."/>
            <person name="Lipovsky A."/>
            <person name="Liu X."/>
            <person name="Liu J."/>
            <person name="Liu S."/>
            <person name="Lokyitsang T."/>
            <person name="Lokyitsang Y."/>
            <person name="Lubonja R."/>
            <person name="Lui A."/>
            <person name="MacDonald P."/>
            <person name="Magnisalis V."/>
            <person name="Maru K."/>
            <person name="Matthews C."/>
            <person name="McCusker W."/>
            <person name="McDonough S."/>
            <person name="Mehta T."/>
            <person name="Meldrim J."/>
            <person name="Meneus L."/>
            <person name="Mihai O."/>
            <person name="Mihalev A."/>
            <person name="Mihova T."/>
            <person name="Mittelman R."/>
            <person name="Mlenga V."/>
            <person name="Montmayeur A."/>
            <person name="Mulrain L."/>
            <person name="Navidi A."/>
            <person name="Naylor J."/>
            <person name="Negash T."/>
            <person name="Nguyen T."/>
            <person name="Nguyen N."/>
            <person name="Nicol R."/>
            <person name="Norbu C."/>
            <person name="Norbu N."/>
            <person name="Novod N."/>
            <person name="O'Neill B."/>
            <person name="Osman S."/>
            <person name="Markiewicz E."/>
            <person name="Oyono O.L."/>
            <person name="Patti C."/>
            <person name="Phunkhang P."/>
            <person name="Pierre F."/>
            <person name="Priest M."/>
            <person name="Raghuraman S."/>
            <person name="Rege F."/>
            <person name="Reyes R."/>
            <person name="Rise C."/>
            <person name="Rogov P."/>
            <person name="Ross K."/>
            <person name="Ryan E."/>
            <person name="Settipalli S."/>
            <person name="Shea T."/>
            <person name="Sherpa N."/>
            <person name="Shi L."/>
            <person name="Shih D."/>
            <person name="Sparrow T."/>
            <person name="Spaulding J."/>
            <person name="Stalker J."/>
            <person name="Stange-Thomann N."/>
            <person name="Stavropoulos S."/>
            <person name="Stone C."/>
            <person name="Strader C."/>
            <person name="Tesfaye S."/>
            <person name="Thomson T."/>
            <person name="Thoulutsang Y."/>
            <person name="Thoulutsang D."/>
            <person name="Topham K."/>
            <person name="Topping I."/>
            <person name="Tsamla T."/>
            <person name="Vassiliev H."/>
            <person name="Vo A."/>
            <person name="Wangchuk T."/>
            <person name="Wangdi T."/>
            <person name="Weiand M."/>
            <person name="Wilkinson J."/>
            <person name="Wilson A."/>
            <person name="Yadav S."/>
            <person name="Young G."/>
            <person name="Yu Q."/>
            <person name="Zembek L."/>
            <person name="Zhong D."/>
            <person name="Zimmer A."/>
            <person name="Zwirko Z."/>
            <person name="Jaffe D.B."/>
            <person name="Alvarez P."/>
            <person name="Brockman W."/>
            <person name="Butler J."/>
            <person name="Chin C."/>
            <person name="Gnerre S."/>
            <person name="Grabherr M."/>
            <person name="Kleber M."/>
            <person name="Mauceli E."/>
            <person name="MacCallum I."/>
        </authorList>
    </citation>
    <scope>NUCLEOTIDE SEQUENCE [LARGE SCALE GENOMIC DNA]</scope>
    <source>
        <strain evidence="3">Tucson 15287-2541.00</strain>
    </source>
</reference>
<keyword evidence="3" id="KW-1185">Reference proteome</keyword>
<protein>
    <submittedName>
        <fullName evidence="2">GH22775</fullName>
    </submittedName>
</protein>
<dbReference type="PhylomeDB" id="B4JTI2"/>
<dbReference type="OrthoDB" id="6606299at2759"/>